<evidence type="ECO:0000313" key="6">
    <source>
        <dbReference type="EMBL" id="PEQ24952.1"/>
    </source>
</evidence>
<dbReference type="Proteomes" id="UP000220611">
    <property type="component" value="Unassembled WGS sequence"/>
</dbReference>
<keyword evidence="5" id="KW-0560">Oxidoreductase</keyword>
<evidence type="ECO:0000259" key="4">
    <source>
        <dbReference type="PROSITE" id="PS51918"/>
    </source>
</evidence>
<comment type="subcellular location">
    <subcellularLocation>
        <location evidence="3">Cytoplasm</location>
    </subcellularLocation>
</comment>
<keyword evidence="3" id="KW-0004">4Fe-4S</keyword>
<keyword evidence="3" id="KW-0408">Iron</keyword>
<dbReference type="InterPro" id="IPR004559">
    <property type="entry name" value="HemW-like"/>
</dbReference>
<dbReference type="InterPro" id="IPR058240">
    <property type="entry name" value="rSAM_sf"/>
</dbReference>
<name>A7VRE0_9FIRM</name>
<dbReference type="SUPFAM" id="SSF102114">
    <property type="entry name" value="Radical SAM enzymes"/>
    <property type="match status" value="1"/>
</dbReference>
<keyword evidence="3" id="KW-0143">Chaperone</keyword>
<reference evidence="5 7" key="1">
    <citation type="submission" date="2007-08" db="EMBL/GenBank/DDBJ databases">
        <title>Draft genome sequence of Clostridium leptum (DSM 753).</title>
        <authorList>
            <person name="Sudarsanam P."/>
            <person name="Ley R."/>
            <person name="Guruge J."/>
            <person name="Turnbaugh P.J."/>
            <person name="Mahowald M."/>
            <person name="Liep D."/>
            <person name="Gordon J."/>
        </authorList>
    </citation>
    <scope>NUCLEOTIDE SEQUENCE [LARGE SCALE GENOMIC DNA]</scope>
    <source>
        <strain evidence="5 7">DSM 753</strain>
    </source>
</reference>
<dbReference type="InterPro" id="IPR006638">
    <property type="entry name" value="Elp3/MiaA/NifB-like_rSAM"/>
</dbReference>
<dbReference type="Proteomes" id="UP000003490">
    <property type="component" value="Unassembled WGS sequence"/>
</dbReference>
<evidence type="ECO:0000313" key="8">
    <source>
        <dbReference type="Proteomes" id="UP000220611"/>
    </source>
</evidence>
<dbReference type="PANTHER" id="PTHR13932:SF5">
    <property type="entry name" value="RADICAL S-ADENOSYL METHIONINE DOMAIN-CONTAINING PROTEIN 1, MITOCHONDRIAL"/>
    <property type="match status" value="1"/>
</dbReference>
<dbReference type="AlphaFoldDB" id="A7VRE0"/>
<dbReference type="GO" id="GO:0004109">
    <property type="term" value="F:coproporphyrinogen oxidase activity"/>
    <property type="evidence" value="ECO:0007669"/>
    <property type="project" value="InterPro"/>
</dbReference>
<proteinExistence type="inferred from homology"/>
<dbReference type="SFLD" id="SFLDS00029">
    <property type="entry name" value="Radical_SAM"/>
    <property type="match status" value="1"/>
</dbReference>
<evidence type="ECO:0000313" key="5">
    <source>
        <dbReference type="EMBL" id="EDO62262.1"/>
    </source>
</evidence>
<comment type="similarity">
    <text evidence="1">Belongs to the anaerobic coproporphyrinogen-III oxidase family. HemW subfamily.</text>
</comment>
<dbReference type="GO" id="GO:0051539">
    <property type="term" value="F:4 iron, 4 sulfur cluster binding"/>
    <property type="evidence" value="ECO:0007669"/>
    <property type="project" value="UniProtKB-UniRule"/>
</dbReference>
<dbReference type="GO" id="GO:0046872">
    <property type="term" value="F:metal ion binding"/>
    <property type="evidence" value="ECO:0007669"/>
    <property type="project" value="UniProtKB-UniRule"/>
</dbReference>
<dbReference type="CDD" id="cd01335">
    <property type="entry name" value="Radical_SAM"/>
    <property type="match status" value="1"/>
</dbReference>
<reference evidence="6 8" key="3">
    <citation type="submission" date="2017-07" db="EMBL/GenBank/DDBJ databases">
        <title>Prevalence of linear plasmids in Cutibacterium (Propionibacterium) acnes isolates obtained from prostatic tissue.</title>
        <authorList>
            <person name="Davidsson S."/>
            <person name="Carlsson J."/>
            <person name="Molling P."/>
            <person name="Andren O."/>
            <person name="Andersson S.-O."/>
            <person name="Brzuszkiewicz E."/>
            <person name="Poehlein A."/>
            <person name="Al-Zeer M."/>
            <person name="Brinkmann V."/>
            <person name="Scavenius C."/>
            <person name="Nazipi S."/>
            <person name="Soderquist B."/>
            <person name="Bruggemann H."/>
        </authorList>
    </citation>
    <scope>NUCLEOTIDE SEQUENCE [LARGE SCALE GENOMIC DNA]</scope>
    <source>
        <strain evidence="6 8">DSM 753</strain>
    </source>
</reference>
<keyword evidence="3" id="KW-0963">Cytoplasm</keyword>
<dbReference type="InterPro" id="IPR010723">
    <property type="entry name" value="HemN_C"/>
</dbReference>
<dbReference type="EMBL" id="ABCB02000016">
    <property type="protein sequence ID" value="EDO62262.1"/>
    <property type="molecule type" value="Genomic_DNA"/>
</dbReference>
<comment type="function">
    <text evidence="3">Probably acts as a heme chaperone, transferring heme to an unknown acceptor. Binds one molecule of heme per monomer, possibly covalently. Binds 1 [4Fe-4S] cluster. The cluster is coordinated with 3 cysteines and an exchangeable S-adenosyl-L-methionine.</text>
</comment>
<dbReference type="Pfam" id="PF04055">
    <property type="entry name" value="Radical_SAM"/>
    <property type="match status" value="1"/>
</dbReference>
<gene>
    <name evidence="6" type="ORF">CH238_05780</name>
    <name evidence="5" type="ORF">CLOLEP_01123</name>
</gene>
<evidence type="ECO:0000256" key="3">
    <source>
        <dbReference type="RuleBase" id="RU364116"/>
    </source>
</evidence>
<dbReference type="Gene3D" id="3.30.750.200">
    <property type="match status" value="1"/>
</dbReference>
<organism evidence="5 7">
    <name type="scientific">[Clostridium] leptum DSM 753</name>
    <dbReference type="NCBI Taxonomy" id="428125"/>
    <lineage>
        <taxon>Bacteria</taxon>
        <taxon>Bacillati</taxon>
        <taxon>Bacillota</taxon>
        <taxon>Clostridia</taxon>
        <taxon>Eubacteriales</taxon>
        <taxon>Oscillospiraceae</taxon>
        <taxon>Oscillospiraceae incertae sedis</taxon>
    </lineage>
</organism>
<evidence type="ECO:0000256" key="2">
    <source>
        <dbReference type="ARBA" id="ARBA00017228"/>
    </source>
</evidence>
<sequence>MIPRRRDPIGLYLHIPFCDGKCPYCDFYSLPAGSRTMDDYCGRLISELFLWGEKCPRFADTLYFGGGTPSLLGADRLSRLITAAQKAFSFVPGAEITVEMNPCSAGGFDFPALRMAGANRISIGLQSALDAELQFLGRRHTARQAWDTAAAAQRAGFRSVSLDLMLGLEGQTTDSVRKSVAFCRDAGVTHVSAYLLKIEPGTRFFQQREAFHLPGDDQASDLYLAACQALEEAGLFQYEISNFSVPGKESRHNLKYWNGDEYLGIGPSAHSFFGGRRFYTPKSLSAFFQAPQYLPEDPDESAIPPGGPEEYTMLRLRLSEGLTEAGYQQRFQTPIPEKYRKNALRFQAPGLTLVDSQGIRLTRRGFLVSNQLIGEILW</sequence>
<dbReference type="InterPro" id="IPR034505">
    <property type="entry name" value="Coproporphyrinogen-III_oxidase"/>
</dbReference>
<comment type="caution">
    <text evidence="5">The sequence shown here is derived from an EMBL/GenBank/DDBJ whole genome shotgun (WGS) entry which is preliminary data.</text>
</comment>
<evidence type="ECO:0000313" key="7">
    <source>
        <dbReference type="Proteomes" id="UP000003490"/>
    </source>
</evidence>
<protein>
    <recommendedName>
        <fullName evidence="2 3">Heme chaperone HemW</fullName>
    </recommendedName>
</protein>
<keyword evidence="3" id="KW-0411">Iron-sulfur</keyword>
<reference evidence="5 7" key="2">
    <citation type="submission" date="2007-08" db="EMBL/GenBank/DDBJ databases">
        <authorList>
            <person name="Fulton L."/>
            <person name="Clifton S."/>
            <person name="Fulton B."/>
            <person name="Xu J."/>
            <person name="Minx P."/>
            <person name="Pepin K.H."/>
            <person name="Johnson M."/>
            <person name="Thiruvilangam P."/>
            <person name="Bhonagiri V."/>
            <person name="Nash W.E."/>
            <person name="Wang C."/>
            <person name="Mardis E.R."/>
            <person name="Wilson R.K."/>
        </authorList>
    </citation>
    <scope>NUCLEOTIDE SEQUENCE [LARGE SCALE GENOMIC DNA]</scope>
    <source>
        <strain evidence="5 7">DSM 753</strain>
    </source>
</reference>
<feature type="domain" description="Radical SAM core" evidence="4">
    <location>
        <begin position="3"/>
        <end position="233"/>
    </location>
</feature>
<dbReference type="HOGENOM" id="CLU_027579_1_1_9"/>
<dbReference type="NCBIfam" id="TIGR00539">
    <property type="entry name" value="hemN_rel"/>
    <property type="match status" value="1"/>
</dbReference>
<keyword evidence="8" id="KW-1185">Reference proteome</keyword>
<dbReference type="PROSITE" id="PS51918">
    <property type="entry name" value="RADICAL_SAM"/>
    <property type="match status" value="1"/>
</dbReference>
<dbReference type="SFLD" id="SFLDF00562">
    <property type="entry name" value="HemN-like__clustered_with_heat"/>
    <property type="match status" value="1"/>
</dbReference>
<accession>A7VRE0</accession>
<dbReference type="SFLD" id="SFLDG01065">
    <property type="entry name" value="anaerobic_coproporphyrinogen-I"/>
    <property type="match status" value="1"/>
</dbReference>
<dbReference type="SFLD" id="SFLDF00288">
    <property type="entry name" value="HemN-like__clustered_with_nucl"/>
    <property type="match status" value="1"/>
</dbReference>
<keyword evidence="3" id="KW-0479">Metal-binding</keyword>
<dbReference type="PANTHER" id="PTHR13932">
    <property type="entry name" value="COPROPORPHYRINIGEN III OXIDASE"/>
    <property type="match status" value="1"/>
</dbReference>
<dbReference type="eggNOG" id="COG0635">
    <property type="taxonomic scope" value="Bacteria"/>
</dbReference>
<dbReference type="Pfam" id="PF06969">
    <property type="entry name" value="HemN_C"/>
    <property type="match status" value="1"/>
</dbReference>
<evidence type="ECO:0000256" key="1">
    <source>
        <dbReference type="ARBA" id="ARBA00006100"/>
    </source>
</evidence>
<dbReference type="EMBL" id="NOXF01000003">
    <property type="protein sequence ID" value="PEQ24952.1"/>
    <property type="molecule type" value="Genomic_DNA"/>
</dbReference>
<dbReference type="OrthoDB" id="9808022at2"/>
<dbReference type="SMART" id="SM00729">
    <property type="entry name" value="Elp3"/>
    <property type="match status" value="1"/>
</dbReference>
<keyword evidence="3" id="KW-0349">Heme</keyword>
<dbReference type="GO" id="GO:0005737">
    <property type="term" value="C:cytoplasm"/>
    <property type="evidence" value="ECO:0007669"/>
    <property type="project" value="UniProtKB-SubCell"/>
</dbReference>
<dbReference type="InterPro" id="IPR007197">
    <property type="entry name" value="rSAM"/>
</dbReference>
<dbReference type="GO" id="GO:0006779">
    <property type="term" value="P:porphyrin-containing compound biosynthetic process"/>
    <property type="evidence" value="ECO:0007669"/>
    <property type="project" value="InterPro"/>
</dbReference>
<keyword evidence="3" id="KW-0949">S-adenosyl-L-methionine</keyword>